<dbReference type="GO" id="GO:0009279">
    <property type="term" value="C:cell outer membrane"/>
    <property type="evidence" value="ECO:0007669"/>
    <property type="project" value="UniProtKB-SubCell"/>
</dbReference>
<evidence type="ECO:0000256" key="8">
    <source>
        <dbReference type="ARBA" id="ARBA00023237"/>
    </source>
</evidence>
<dbReference type="GO" id="GO:0015473">
    <property type="term" value="F:fimbrial usher porin activity"/>
    <property type="evidence" value="ECO:0007669"/>
    <property type="project" value="InterPro"/>
</dbReference>
<evidence type="ECO:0000259" key="11">
    <source>
        <dbReference type="Pfam" id="PF13953"/>
    </source>
</evidence>
<dbReference type="InterPro" id="IPR000015">
    <property type="entry name" value="Fimb_usher"/>
</dbReference>
<proteinExistence type="inferred from homology"/>
<accession>A0A024L9U2</accession>
<sequence length="837" mass="93897">MDQMYKKLKLTTISELIKNIYCSLSVIIIGCASAYAVEFNKDLIEAEDRENVNLSQFETDGQLPVGKYSLSTLINNKRTPIHLDLQWVLIDNQTAVCVTPEQLTLLGFTDEFIEKTQQNLIDGCYPIEKEKQITTYLDKGKMQLSISAPQAWLKYKDANWTPPELWNHGIAGAFLDYNLYASHYAPHQGDNSQNISSYGQAGVNLGAWRLRTDYQYDQSFNNGKSQATNLDFPRIYLFRPIPAMNAKLTIGQYDTESSIFDSFHFSGISLKSDENMLPPDLRGYAPQITGVAQTNAKVTVSQNNRIIYQENVPPGPFAITNLFNTLQGQLDVKVEEEDGRVTQWQVASNSIPYLTRKGQIRYTTAMGKPTSVGGDSLQQPFFWTGEFSWGWLNNVSLYGGSVLTNRDYQSLAAGVGFNLNSLGSLSFDVTRSDAQLHNQDKETGYSYRANYSKRFESTGSQLTFAGYRFSDKNFVTMNEYINDTNHYTNYQNEKESYIVTFNQYLESLRLNTYVSLARNTYWDASSNVNYSLSLSRDFDIGPLKNVSTSLTFSRINWEEDNQDQLYLNISIPWGTSRTLSYGMQRNQDNEISHTASWYDSSDRNNSWSVSASGDNDEFKDMKASLRASYQHNTENGRLYLSGTSQRDSYYSLNASWNGSFTATRHGAAFHDYSGSADSRFMIDADGTEDIPLNNKRAVTNRYGIGVIPSVSSYITTSLSVDTRNLPENVDIENSVITTTLTEGAIGYAKLDTRKGYQIIGVIRLADGSHPPLGISVKDETSHKELGLVADGGFVYLNGIQDDNKLALRWGDKSCFIQPPNSSNLTTGTAILPCISQN</sequence>
<dbReference type="EMBL" id="UGDD01000002">
    <property type="protein sequence ID" value="STJ53043.1"/>
    <property type="molecule type" value="Genomic_DNA"/>
</dbReference>
<evidence type="ECO:0000256" key="4">
    <source>
        <dbReference type="ARBA" id="ARBA00022452"/>
    </source>
</evidence>
<evidence type="ECO:0000256" key="7">
    <source>
        <dbReference type="ARBA" id="ARBA00023136"/>
    </source>
</evidence>
<evidence type="ECO:0000256" key="1">
    <source>
        <dbReference type="ARBA" id="ARBA00004571"/>
    </source>
</evidence>
<evidence type="ECO:0000256" key="5">
    <source>
        <dbReference type="ARBA" id="ARBA00022692"/>
    </source>
</evidence>
<dbReference type="Proteomes" id="UP000254503">
    <property type="component" value="Unassembled WGS sequence"/>
</dbReference>
<gene>
    <name evidence="13" type="primary">yqiG</name>
    <name evidence="14" type="synonym">papC_1</name>
    <name evidence="14" type="ORF">IDONEFKE_01164</name>
    <name evidence="13" type="ORF">NCTC9045_00866</name>
</gene>
<dbReference type="InterPro" id="IPR037224">
    <property type="entry name" value="PapC_N_sf"/>
</dbReference>
<keyword evidence="5 9" id="KW-0812">Transmembrane</keyword>
<feature type="transmembrane region" description="Helical" evidence="10">
    <location>
        <begin position="20"/>
        <end position="37"/>
    </location>
</feature>
<keyword evidence="4" id="KW-1134">Transmembrane beta strand</keyword>
<keyword evidence="9" id="KW-1029">Fimbrium biogenesis</keyword>
<keyword evidence="6" id="KW-0732">Signal</keyword>
<dbReference type="InterPro" id="IPR018030">
    <property type="entry name" value="Fimbrial_membr_usher_CS"/>
</dbReference>
<dbReference type="Gene3D" id="2.60.40.2610">
    <property type="entry name" value="Outer membrane usher protein FimD, plug domain"/>
    <property type="match status" value="1"/>
</dbReference>
<dbReference type="Proteomes" id="UP000629265">
    <property type="component" value="Unassembled WGS sequence"/>
</dbReference>
<evidence type="ECO:0000313" key="15">
    <source>
        <dbReference type="Proteomes" id="UP000254503"/>
    </source>
</evidence>
<keyword evidence="3 9" id="KW-0813">Transport</keyword>
<dbReference type="EMBL" id="CACRYR010000373">
    <property type="protein sequence ID" value="VZR46181.1"/>
    <property type="molecule type" value="Genomic_DNA"/>
</dbReference>
<dbReference type="InterPro" id="IPR025949">
    <property type="entry name" value="PapC-like_C"/>
</dbReference>
<comment type="similarity">
    <text evidence="2 9">Belongs to the fimbrial export usher family.</text>
</comment>
<dbReference type="PROSITE" id="PS01151">
    <property type="entry name" value="FIMBRIAL_USHER"/>
    <property type="match status" value="1"/>
</dbReference>
<evidence type="ECO:0000256" key="3">
    <source>
        <dbReference type="ARBA" id="ARBA00022448"/>
    </source>
</evidence>
<reference evidence="13 15" key="1">
    <citation type="submission" date="2018-06" db="EMBL/GenBank/DDBJ databases">
        <authorList>
            <consortium name="Pathogen Informatics"/>
            <person name="Doyle S."/>
        </authorList>
    </citation>
    <scope>NUCLEOTIDE SEQUENCE [LARGE SCALE GENOMIC DNA]</scope>
    <source>
        <strain evidence="13 15">NCTC9045</strain>
    </source>
</reference>
<feature type="domain" description="PapC N-terminal" evidence="12">
    <location>
        <begin position="38"/>
        <end position="180"/>
    </location>
</feature>
<dbReference type="Gene3D" id="2.60.40.2070">
    <property type="match status" value="1"/>
</dbReference>
<name>A0A024L9U2_ECOLX</name>
<dbReference type="Gene3D" id="3.10.20.410">
    <property type="match status" value="1"/>
</dbReference>
<evidence type="ECO:0000256" key="10">
    <source>
        <dbReference type="SAM" id="Phobius"/>
    </source>
</evidence>
<dbReference type="Pfam" id="PF00577">
    <property type="entry name" value="Usher"/>
    <property type="match status" value="1"/>
</dbReference>
<keyword evidence="10" id="KW-1133">Transmembrane helix</keyword>
<dbReference type="SUPFAM" id="SSF141729">
    <property type="entry name" value="FimD N-terminal domain-like"/>
    <property type="match status" value="1"/>
</dbReference>
<dbReference type="AlphaFoldDB" id="A0A024L9U2"/>
<dbReference type="Pfam" id="PF13954">
    <property type="entry name" value="PapC_N"/>
    <property type="match status" value="1"/>
</dbReference>
<evidence type="ECO:0000256" key="2">
    <source>
        <dbReference type="ARBA" id="ARBA00008064"/>
    </source>
</evidence>
<dbReference type="InterPro" id="IPR025885">
    <property type="entry name" value="PapC_N"/>
</dbReference>
<dbReference type="GO" id="GO:0009297">
    <property type="term" value="P:pilus assembly"/>
    <property type="evidence" value="ECO:0007669"/>
    <property type="project" value="InterPro"/>
</dbReference>
<dbReference type="PANTHER" id="PTHR30451:SF4">
    <property type="entry name" value="OUTER MEMBRANE USHER PROTEIN YQIG-RELATED"/>
    <property type="match status" value="1"/>
</dbReference>
<comment type="subcellular location">
    <subcellularLocation>
        <location evidence="1 9">Cell outer membrane</location>
        <topology evidence="1 9">Multi-pass membrane protein</topology>
    </subcellularLocation>
</comment>
<keyword evidence="8 9" id="KW-0998">Cell outer membrane</keyword>
<evidence type="ECO:0000313" key="14">
    <source>
        <dbReference type="EMBL" id="VZR46181.1"/>
    </source>
</evidence>
<dbReference type="InterPro" id="IPR042186">
    <property type="entry name" value="FimD_plug_dom"/>
</dbReference>
<reference evidence="14 16" key="2">
    <citation type="submission" date="2019-11" db="EMBL/GenBank/DDBJ databases">
        <authorList>
            <person name="Haines EK M."/>
        </authorList>
    </citation>
    <scope>NUCLEOTIDE SEQUENCE [LARGE SCALE GENOMIC DNA]</scope>
    <source>
        <strain evidence="14">KR2729</strain>
    </source>
</reference>
<dbReference type="InterPro" id="IPR043142">
    <property type="entry name" value="PapC-like_C_sf"/>
</dbReference>
<feature type="domain" description="PapC-like C-terminal" evidence="11">
    <location>
        <begin position="762"/>
        <end position="814"/>
    </location>
</feature>
<evidence type="ECO:0000256" key="9">
    <source>
        <dbReference type="RuleBase" id="RU003884"/>
    </source>
</evidence>
<evidence type="ECO:0000313" key="13">
    <source>
        <dbReference type="EMBL" id="STJ53043.1"/>
    </source>
</evidence>
<evidence type="ECO:0000313" key="16">
    <source>
        <dbReference type="Proteomes" id="UP000629265"/>
    </source>
</evidence>
<keyword evidence="7 9" id="KW-0472">Membrane</keyword>
<evidence type="ECO:0000259" key="12">
    <source>
        <dbReference type="Pfam" id="PF13954"/>
    </source>
</evidence>
<dbReference type="PANTHER" id="PTHR30451">
    <property type="entry name" value="OUTER MEMBRANE USHER PROTEIN"/>
    <property type="match status" value="1"/>
</dbReference>
<organism evidence="13 15">
    <name type="scientific">Escherichia coli</name>
    <dbReference type="NCBI Taxonomy" id="562"/>
    <lineage>
        <taxon>Bacteria</taxon>
        <taxon>Pseudomonadati</taxon>
        <taxon>Pseudomonadota</taxon>
        <taxon>Gammaproteobacteria</taxon>
        <taxon>Enterobacterales</taxon>
        <taxon>Enterobacteriaceae</taxon>
        <taxon>Escherichia</taxon>
    </lineage>
</organism>
<dbReference type="PROSITE" id="PS51257">
    <property type="entry name" value="PROKAR_LIPOPROTEIN"/>
    <property type="match status" value="1"/>
</dbReference>
<dbReference type="Gene3D" id="2.60.40.3110">
    <property type="match status" value="1"/>
</dbReference>
<protein>
    <submittedName>
        <fullName evidence="13 14">Outer membrane usher protein</fullName>
    </submittedName>
</protein>
<dbReference type="Pfam" id="PF13953">
    <property type="entry name" value="PapC_C"/>
    <property type="match status" value="1"/>
</dbReference>
<evidence type="ECO:0000256" key="6">
    <source>
        <dbReference type="ARBA" id="ARBA00022729"/>
    </source>
</evidence>